<dbReference type="EMBL" id="JAWJAV010000001">
    <property type="protein sequence ID" value="MDV2620340.1"/>
    <property type="molecule type" value="Genomic_DNA"/>
</dbReference>
<accession>A0AAW8YEJ6</accession>
<feature type="transmembrane region" description="Helical" evidence="1">
    <location>
        <begin position="42"/>
        <end position="70"/>
    </location>
</feature>
<dbReference type="GeneID" id="57365835"/>
<reference evidence="2" key="1">
    <citation type="journal article" date="2023" name="PeerJ">
        <title>Selection and evaluation of lactic acid bacteria from chicken feces in Thailand as potential probiotics.</title>
        <authorList>
            <person name="Khurajog B."/>
            <person name="Disastra Y."/>
            <person name="Lawwyne L.D."/>
            <person name="Sirichokchatchawan W."/>
            <person name="Niyomtham W."/>
            <person name="Yindee J."/>
            <person name="Hampson D.J."/>
            <person name="Prapasarakul N."/>
        </authorList>
    </citation>
    <scope>NUCLEOTIDE SEQUENCE</scope>
    <source>
        <strain evidence="2">BF9</strain>
    </source>
</reference>
<evidence type="ECO:0000313" key="3">
    <source>
        <dbReference type="Proteomes" id="UP001280897"/>
    </source>
</evidence>
<dbReference type="RefSeq" id="WP_036685033.1">
    <property type="nucleotide sequence ID" value="NZ_CP050079.1"/>
</dbReference>
<evidence type="ECO:0000313" key="2">
    <source>
        <dbReference type="EMBL" id="MDV2620340.1"/>
    </source>
</evidence>
<sequence length="256" mass="29172">MITVINQEAYKLLHKKITWLTPFLIVLLMIPFIMSFDDAISAPWLVMSSFGIDEIAPLIMILVAATFFSSEFKQRTILTMLAKTPSRKDVYLAKLTVVGLCDVAIHGFAVIMTLILNFALPKFRLDLFKPYLYHQSLLTNVLTMTLVDILVTMFLVSILFLISCSITENAVVLAISLGVFFMGQIVPPGIQFLPQQYLHWLRWNPLNMMLLPLQYANYPVYHDMSHLSTLQLGVATAGYAIVFAVLGYQIFRRRHY</sequence>
<reference evidence="2" key="2">
    <citation type="submission" date="2023-10" db="EMBL/GenBank/DDBJ databases">
        <authorList>
            <person name="Khurajog B."/>
        </authorList>
    </citation>
    <scope>NUCLEOTIDE SEQUENCE</scope>
    <source>
        <strain evidence="2">BF9</strain>
    </source>
</reference>
<dbReference type="Proteomes" id="UP001280897">
    <property type="component" value="Unassembled WGS sequence"/>
</dbReference>
<name>A0AAW8YEJ6_PEDAC</name>
<gene>
    <name evidence="2" type="ORF">R0G89_01130</name>
</gene>
<feature type="transmembrane region" description="Helical" evidence="1">
    <location>
        <begin position="91"/>
        <end position="120"/>
    </location>
</feature>
<dbReference type="AlphaFoldDB" id="A0AAW8YEJ6"/>
<keyword evidence="1" id="KW-1133">Transmembrane helix</keyword>
<dbReference type="Pfam" id="PF12730">
    <property type="entry name" value="ABC2_membrane_4"/>
    <property type="match status" value="1"/>
</dbReference>
<organism evidence="2 3">
    <name type="scientific">Pediococcus acidilactici</name>
    <dbReference type="NCBI Taxonomy" id="1254"/>
    <lineage>
        <taxon>Bacteria</taxon>
        <taxon>Bacillati</taxon>
        <taxon>Bacillota</taxon>
        <taxon>Bacilli</taxon>
        <taxon>Lactobacillales</taxon>
        <taxon>Lactobacillaceae</taxon>
        <taxon>Pediococcus</taxon>
        <taxon>Pediococcus acidilactici group</taxon>
    </lineage>
</organism>
<dbReference type="PANTHER" id="PTHR37305:SF1">
    <property type="entry name" value="MEMBRANE PROTEIN"/>
    <property type="match status" value="1"/>
</dbReference>
<feature type="transmembrane region" description="Helical" evidence="1">
    <location>
        <begin position="230"/>
        <end position="251"/>
    </location>
</feature>
<proteinExistence type="predicted"/>
<feature type="transmembrane region" description="Helical" evidence="1">
    <location>
        <begin position="140"/>
        <end position="163"/>
    </location>
</feature>
<dbReference type="GO" id="GO:0005886">
    <property type="term" value="C:plasma membrane"/>
    <property type="evidence" value="ECO:0007669"/>
    <property type="project" value="UniProtKB-SubCell"/>
</dbReference>
<keyword evidence="1" id="KW-0812">Transmembrane</keyword>
<feature type="transmembrane region" description="Helical" evidence="1">
    <location>
        <begin position="170"/>
        <end position="190"/>
    </location>
</feature>
<dbReference type="PANTHER" id="PTHR37305">
    <property type="entry name" value="INTEGRAL MEMBRANE PROTEIN-RELATED"/>
    <property type="match status" value="1"/>
</dbReference>
<comment type="caution">
    <text evidence="2">The sequence shown here is derived from an EMBL/GenBank/DDBJ whole genome shotgun (WGS) entry which is preliminary data.</text>
</comment>
<protein>
    <submittedName>
        <fullName evidence="2">ABC transporter permease subunit</fullName>
    </submittedName>
</protein>
<dbReference type="GO" id="GO:0140359">
    <property type="term" value="F:ABC-type transporter activity"/>
    <property type="evidence" value="ECO:0007669"/>
    <property type="project" value="InterPro"/>
</dbReference>
<keyword evidence="1" id="KW-0472">Membrane</keyword>
<feature type="transmembrane region" description="Helical" evidence="1">
    <location>
        <begin position="17"/>
        <end position="36"/>
    </location>
</feature>
<evidence type="ECO:0000256" key="1">
    <source>
        <dbReference type="SAM" id="Phobius"/>
    </source>
</evidence>